<evidence type="ECO:0000313" key="1">
    <source>
        <dbReference type="EMBL" id="MBB2990119.1"/>
    </source>
</evidence>
<dbReference type="PANTHER" id="PTHR36451">
    <property type="entry name" value="PAPS-DEPENDENT SULFOTRANSFERASE STF3"/>
    <property type="match status" value="1"/>
</dbReference>
<sequence length="383" mass="43067">MASAADLMHAASAETGLNDFGDNAFREGLDLLLGALEREARLNARGEAFVYPRIVGHLRQRLQVEHWYRKHPEIGDEPLDAPLFGLGLPRTGSTALSFLLAQDPGVRYLHSWEAAQPCPPPSTVTGHDPRIPDGAGAVVAGSRRHVPTDPDGPAECLDLMALDFKSQIFQAFAQIPTYSQWLVDGADFTSTYRYQRRVLTLLQWGRPVRPWRLKSPAHVLSLRHLDEVFPDARFVMTHRDPTDVLVSVADVYADIVAGFSDHVDRRYLGELNAHQWSTGMDRVVAFRDGGAESRFHDLDFRAMAHDPVTEVRALYAWLGVEVSEQFESGMRRWWDHNARTRESAPKAMPEAFGLEPDRIRPLFADYVEHARRWTGQRSAVAEG</sequence>
<reference evidence="1 2" key="1">
    <citation type="submission" date="2020-08" db="EMBL/GenBank/DDBJ databases">
        <title>The Agave Microbiome: Exploring the role of microbial communities in plant adaptations to desert environments.</title>
        <authorList>
            <person name="Partida-Martinez L.P."/>
        </authorList>
    </citation>
    <scope>NUCLEOTIDE SEQUENCE [LARGE SCALE GENOMIC DNA]</scope>
    <source>
        <strain evidence="1 2">AT2.18</strain>
    </source>
</reference>
<accession>A0A839Q2L8</accession>
<dbReference type="Proteomes" id="UP000550501">
    <property type="component" value="Unassembled WGS sequence"/>
</dbReference>
<keyword evidence="2" id="KW-1185">Reference proteome</keyword>
<evidence type="ECO:0008006" key="3">
    <source>
        <dbReference type="Google" id="ProtNLM"/>
    </source>
</evidence>
<gene>
    <name evidence="1" type="ORF">FHR72_001587</name>
</gene>
<dbReference type="Gene3D" id="3.40.50.300">
    <property type="entry name" value="P-loop containing nucleotide triphosphate hydrolases"/>
    <property type="match status" value="1"/>
</dbReference>
<dbReference type="RefSeq" id="WP_183467387.1">
    <property type="nucleotide sequence ID" value="NZ_JACHVU010000003.1"/>
</dbReference>
<name>A0A839Q2L8_MYCIR</name>
<dbReference type="SUPFAM" id="SSF52540">
    <property type="entry name" value="P-loop containing nucleoside triphosphate hydrolases"/>
    <property type="match status" value="1"/>
</dbReference>
<dbReference type="AlphaFoldDB" id="A0A839Q2L8"/>
<organism evidence="1 2">
    <name type="scientific">Mycolicibacterium iranicum</name>
    <name type="common">Mycobacterium iranicum</name>
    <dbReference type="NCBI Taxonomy" id="912594"/>
    <lineage>
        <taxon>Bacteria</taxon>
        <taxon>Bacillati</taxon>
        <taxon>Actinomycetota</taxon>
        <taxon>Actinomycetes</taxon>
        <taxon>Mycobacteriales</taxon>
        <taxon>Mycobacteriaceae</taxon>
        <taxon>Mycolicibacterium</taxon>
    </lineage>
</organism>
<dbReference type="EMBL" id="JACHVU010000003">
    <property type="protein sequence ID" value="MBB2990119.1"/>
    <property type="molecule type" value="Genomic_DNA"/>
</dbReference>
<dbReference type="InterPro" id="IPR052736">
    <property type="entry name" value="Stf3_sulfotransferase"/>
</dbReference>
<evidence type="ECO:0000313" key="2">
    <source>
        <dbReference type="Proteomes" id="UP000550501"/>
    </source>
</evidence>
<dbReference type="InterPro" id="IPR027417">
    <property type="entry name" value="P-loop_NTPase"/>
</dbReference>
<dbReference type="PANTHER" id="PTHR36451:SF1">
    <property type="entry name" value="OMEGA-HYDROXY-BETA-DIHYDROMENAQUINONE-9 SULFOTRANSFERASE STF3"/>
    <property type="match status" value="1"/>
</dbReference>
<dbReference type="Pfam" id="PF13469">
    <property type="entry name" value="Sulfotransfer_3"/>
    <property type="match status" value="1"/>
</dbReference>
<proteinExistence type="predicted"/>
<protein>
    <recommendedName>
        <fullName evidence="3">Sulfotransferase</fullName>
    </recommendedName>
</protein>
<comment type="caution">
    <text evidence="1">The sequence shown here is derived from an EMBL/GenBank/DDBJ whole genome shotgun (WGS) entry which is preliminary data.</text>
</comment>